<proteinExistence type="predicted"/>
<keyword evidence="3" id="KW-0597">Phosphoprotein</keyword>
<evidence type="ECO:0000259" key="6">
    <source>
        <dbReference type="PROSITE" id="PS50109"/>
    </source>
</evidence>
<dbReference type="InterPro" id="IPR003661">
    <property type="entry name" value="HisK_dim/P_dom"/>
</dbReference>
<dbReference type="InterPro" id="IPR003594">
    <property type="entry name" value="HATPase_dom"/>
</dbReference>
<dbReference type="OrthoDB" id="5521237at2"/>
<organism evidence="7 8">
    <name type="scientific">Desulfofustis glycolicus DSM 9705</name>
    <dbReference type="NCBI Taxonomy" id="1121409"/>
    <lineage>
        <taxon>Bacteria</taxon>
        <taxon>Pseudomonadati</taxon>
        <taxon>Thermodesulfobacteriota</taxon>
        <taxon>Desulfobulbia</taxon>
        <taxon>Desulfobulbales</taxon>
        <taxon>Desulfocapsaceae</taxon>
        <taxon>Desulfofustis</taxon>
    </lineage>
</organism>
<dbReference type="InterPro" id="IPR011009">
    <property type="entry name" value="Kinase-like_dom_sf"/>
</dbReference>
<dbReference type="CDD" id="cd00082">
    <property type="entry name" value="HisKA"/>
    <property type="match status" value="1"/>
</dbReference>
<dbReference type="InterPro" id="IPR027417">
    <property type="entry name" value="P-loop_NTPase"/>
</dbReference>
<sequence length="1751" mass="192987">MNICGYTISECISESARSSIYRGIADDTGQRVILKVPAGKNSAATSANTIKHEFTILSRFRHNKIISAIGLGQHGPLPVLIEEDFNGLPLSVSNREGPVDFIRFLDIAIQLADALRDIHRHNIIYKNLCPAHILFRSITGRIKLVDFSIASTRNKEYPFYSTDSTFRGTLAYISPEQTGRINKELDYRSDFYSLGVVLYELLTGSRPFIGTDLIALVHGHLAKTPAPPQDFNPDIPDALANIVLKLIEKSADDRYQSCSGLIPDLMRCLIELRENRSIIDFGVGGTDISPVFSIPDRHFGRNHELSTVICGYDRIGSEVPRAYLITGASGSGKTSLLLEIQKVLEYRGAIVLRATAEHGRGDTPGAPIIFACRRLLRHLLSLDPEQRASWLDLLLPAFDGQQEQAVAQLPELRELFGTTPAASPDTALAISSNLSIAKTLLAAIDRHFKTLVVIQDDLHLVDPETLSVITSFLADRQRQGLLICSSADPDATAIFADTIDEPAGSVSFPVHLELLPLTDDEIAGLLSETLYQPLTDMLGLAHCCREKTGGNPFFLKQFLAQLHESGALAFNSKSGRWDYDLPAVMATDVTPNVGELLTRRIAAFPAGQRTVLQYAACIGPRFDLRLLSLVYGNTPQQTLADLAKALNDGLILPAAPQALGPSGTNEGNTQKTDYFRFAHEQIRHAAIALLPLATRNALGVRIGSMMQYLSESANHHYPLSDIVGHLNQGISALETDKQRFELATLNLEAAIQAKTSGTTSLYRRLSATALELLPASAWTTQYGLTLDVYSEAAEAAARSDLTEESERLFAIVCSRARTAVDSTRVYRTAMQLYRRSDRCREALRTGRTILAALGISLAESPGKHAAAAAFLSARISLFGRSEQALLTMPQMTDPIQASIMEVLLETALAAYQIRPALLPIISLTSIRLSLAHGHHRVASIIGYPIFGALLCSAGTRQYRLGSRYGQLALDLQKRSGIPAHPFSVHLVSTDITHWHRHLRHSQDSLQQACRQQYYHSESESAALCAVGCFATMFFLGRSLTGVLEETAPYRRHIDTASSGVRYRQMMLEQTIANLRGRTSDPSIFSGLHYDGIRMSSLLQHGDDRTTLFFFHQLGQLLAYLFGNYERAEQHGSKALALIDGVRSSFLLPIFLFIHTLTLLAICRDPHHTGRRSRWTAINTGIQKMRRWGETSPKNYRHRYHLLCAERHRITDQREAAAHHYEQAISLARQNGYQQDAALGYELAAAFYLASGRPLVARSYLGEALHHYRQWEAEALVDHLRKHSADLLVERRTGTREQAGVPVSLTTGLDASPLDLGSFVKASRAFSSEFVLDEVVRKLIMIVVENAGAEVGLLIMNPTDAPLVKVTATSGERQGAVVDTPLLAHRQRLSLAVIKHVTTSGETIVLDHACLSGPFTGDLYIRSNNTKSLLCVPIKHHGDLLAILYLENNLTTAAFSPERLDIIELIAGQAAISIKNAQLYEELQTTLGNLHLEVAKRKETQMQLLHAGKLAALSRLSASIAHEFGNPLIGIKYLLDDLSQRTELGRQDRDLIDVGLQECDRLKQLINDLHELHRPSSGKKILFNLNNTVENVLHLQRKNLKDAGITVATRLAEDLPDIRAVEDQISQVVVNLTTNAIDAMKHSEEKRLRVETAVRHQQVVLALTDSGSGITDEHREHIFEPFFSTKPYTDGTGLGLAIAYSIMKNHRGDISFSSPPDGGCTFTLSFPLSDAPDNPPQADHHRPAQLPATLLP</sequence>
<feature type="region of interest" description="Disordered" evidence="4">
    <location>
        <begin position="1726"/>
        <end position="1751"/>
    </location>
</feature>
<dbReference type="SUPFAM" id="SSF52540">
    <property type="entry name" value="P-loop containing nucleoside triphosphate hydrolases"/>
    <property type="match status" value="1"/>
</dbReference>
<dbReference type="PROSITE" id="PS50109">
    <property type="entry name" value="HIS_KIN"/>
    <property type="match status" value="1"/>
</dbReference>
<name>A0A1M5WKZ6_9BACT</name>
<dbReference type="Pfam" id="PF01590">
    <property type="entry name" value="GAF"/>
    <property type="match status" value="1"/>
</dbReference>
<dbReference type="Pfam" id="PF02518">
    <property type="entry name" value="HATPase_c"/>
    <property type="match status" value="1"/>
</dbReference>
<evidence type="ECO:0000256" key="1">
    <source>
        <dbReference type="ARBA" id="ARBA00000085"/>
    </source>
</evidence>
<reference evidence="7 8" key="1">
    <citation type="submission" date="2016-11" db="EMBL/GenBank/DDBJ databases">
        <authorList>
            <person name="Jaros S."/>
            <person name="Januszkiewicz K."/>
            <person name="Wedrychowicz H."/>
        </authorList>
    </citation>
    <scope>NUCLEOTIDE SEQUENCE [LARGE SCALE GENOMIC DNA]</scope>
    <source>
        <strain evidence="7 8">DSM 9705</strain>
    </source>
</reference>
<dbReference type="PANTHER" id="PTHR43642:SF1">
    <property type="entry name" value="HYBRID SIGNAL TRANSDUCTION HISTIDINE KINASE G"/>
    <property type="match status" value="1"/>
</dbReference>
<dbReference type="Gene3D" id="3.30.565.10">
    <property type="entry name" value="Histidine kinase-like ATPase, C-terminal domain"/>
    <property type="match status" value="1"/>
</dbReference>
<dbReference type="InterPro" id="IPR036890">
    <property type="entry name" value="HATPase_C_sf"/>
</dbReference>
<dbReference type="InterPro" id="IPR029016">
    <property type="entry name" value="GAF-like_dom_sf"/>
</dbReference>
<evidence type="ECO:0000256" key="2">
    <source>
        <dbReference type="ARBA" id="ARBA00012438"/>
    </source>
</evidence>
<dbReference type="PRINTS" id="PR00344">
    <property type="entry name" value="BCTRLSENSOR"/>
</dbReference>
<dbReference type="InterPro" id="IPR036097">
    <property type="entry name" value="HisK_dim/P_sf"/>
</dbReference>
<evidence type="ECO:0000256" key="4">
    <source>
        <dbReference type="SAM" id="MobiDB-lite"/>
    </source>
</evidence>
<dbReference type="SMART" id="SM00382">
    <property type="entry name" value="AAA"/>
    <property type="match status" value="1"/>
</dbReference>
<dbReference type="InterPro" id="IPR041664">
    <property type="entry name" value="AAA_16"/>
</dbReference>
<dbReference type="InterPro" id="IPR011990">
    <property type="entry name" value="TPR-like_helical_dom_sf"/>
</dbReference>
<dbReference type="GO" id="GO:0005524">
    <property type="term" value="F:ATP binding"/>
    <property type="evidence" value="ECO:0007669"/>
    <property type="project" value="InterPro"/>
</dbReference>
<evidence type="ECO:0000313" key="8">
    <source>
        <dbReference type="Proteomes" id="UP000184139"/>
    </source>
</evidence>
<dbReference type="Gene3D" id="1.10.287.130">
    <property type="match status" value="1"/>
</dbReference>
<feature type="domain" description="Histidine kinase" evidence="6">
    <location>
        <begin position="1518"/>
        <end position="1729"/>
    </location>
</feature>
<dbReference type="InterPro" id="IPR003018">
    <property type="entry name" value="GAF"/>
</dbReference>
<dbReference type="SUPFAM" id="SSF48452">
    <property type="entry name" value="TPR-like"/>
    <property type="match status" value="1"/>
</dbReference>
<dbReference type="STRING" id="1121409.SAMN02745124_02376"/>
<dbReference type="EC" id="2.7.13.3" evidence="2"/>
<dbReference type="SMART" id="SM00388">
    <property type="entry name" value="HisKA"/>
    <property type="match status" value="1"/>
</dbReference>
<dbReference type="InterPro" id="IPR003593">
    <property type="entry name" value="AAA+_ATPase"/>
</dbReference>
<dbReference type="GO" id="GO:0000155">
    <property type="term" value="F:phosphorelay sensor kinase activity"/>
    <property type="evidence" value="ECO:0007669"/>
    <property type="project" value="InterPro"/>
</dbReference>
<dbReference type="RefSeq" id="WP_073376270.1">
    <property type="nucleotide sequence ID" value="NZ_FQXS01000013.1"/>
</dbReference>
<dbReference type="PANTHER" id="PTHR43642">
    <property type="entry name" value="HYBRID SIGNAL TRANSDUCTION HISTIDINE KINASE G"/>
    <property type="match status" value="1"/>
</dbReference>
<dbReference type="Gene3D" id="3.30.450.40">
    <property type="match status" value="1"/>
</dbReference>
<evidence type="ECO:0000313" key="7">
    <source>
        <dbReference type="EMBL" id="SHH88147.1"/>
    </source>
</evidence>
<dbReference type="Pfam" id="PF00512">
    <property type="entry name" value="HisKA"/>
    <property type="match status" value="1"/>
</dbReference>
<dbReference type="Pfam" id="PF13191">
    <property type="entry name" value="AAA_16"/>
    <property type="match status" value="1"/>
</dbReference>
<dbReference type="InterPro" id="IPR005467">
    <property type="entry name" value="His_kinase_dom"/>
</dbReference>
<dbReference type="PROSITE" id="PS50011">
    <property type="entry name" value="PROTEIN_KINASE_DOM"/>
    <property type="match status" value="1"/>
</dbReference>
<evidence type="ECO:0000259" key="5">
    <source>
        <dbReference type="PROSITE" id="PS50011"/>
    </source>
</evidence>
<dbReference type="InterPro" id="IPR004358">
    <property type="entry name" value="Sig_transdc_His_kin-like_C"/>
</dbReference>
<dbReference type="EMBL" id="FQXS01000013">
    <property type="protein sequence ID" value="SHH88147.1"/>
    <property type="molecule type" value="Genomic_DNA"/>
</dbReference>
<dbReference type="InterPro" id="IPR000719">
    <property type="entry name" value="Prot_kinase_dom"/>
</dbReference>
<dbReference type="SUPFAM" id="SSF56112">
    <property type="entry name" value="Protein kinase-like (PK-like)"/>
    <property type="match status" value="1"/>
</dbReference>
<dbReference type="SUPFAM" id="SSF55781">
    <property type="entry name" value="GAF domain-like"/>
    <property type="match status" value="1"/>
</dbReference>
<comment type="catalytic activity">
    <reaction evidence="1">
        <text>ATP + protein L-histidine = ADP + protein N-phospho-L-histidine.</text>
        <dbReference type="EC" id="2.7.13.3"/>
    </reaction>
</comment>
<dbReference type="Gene3D" id="1.10.510.10">
    <property type="entry name" value="Transferase(Phosphotransferase) domain 1"/>
    <property type="match status" value="1"/>
</dbReference>
<dbReference type="CDD" id="cd14014">
    <property type="entry name" value="STKc_PknB_like"/>
    <property type="match status" value="1"/>
</dbReference>
<gene>
    <name evidence="7" type="ORF">SAMN02745124_02376</name>
</gene>
<accession>A0A1M5WKZ6</accession>
<dbReference type="InterPro" id="IPR053159">
    <property type="entry name" value="Hybrid_Histidine_Kinase"/>
</dbReference>
<feature type="domain" description="Protein kinase" evidence="5">
    <location>
        <begin position="6"/>
        <end position="398"/>
    </location>
</feature>
<dbReference type="Pfam" id="PF00069">
    <property type="entry name" value="Pkinase"/>
    <property type="match status" value="1"/>
</dbReference>
<dbReference type="SMART" id="SM00065">
    <property type="entry name" value="GAF"/>
    <property type="match status" value="1"/>
</dbReference>
<dbReference type="SUPFAM" id="SSF47384">
    <property type="entry name" value="Homodimeric domain of signal transducing histidine kinase"/>
    <property type="match status" value="1"/>
</dbReference>
<protein>
    <recommendedName>
        <fullName evidence="2">histidine kinase</fullName>
        <ecNumber evidence="2">2.7.13.3</ecNumber>
    </recommendedName>
</protein>
<dbReference type="SMART" id="SM00387">
    <property type="entry name" value="HATPase_c"/>
    <property type="match status" value="1"/>
</dbReference>
<dbReference type="SUPFAM" id="SSF55874">
    <property type="entry name" value="ATPase domain of HSP90 chaperone/DNA topoisomerase II/histidine kinase"/>
    <property type="match status" value="1"/>
</dbReference>
<dbReference type="Gene3D" id="3.30.200.20">
    <property type="entry name" value="Phosphorylase Kinase, domain 1"/>
    <property type="match status" value="1"/>
</dbReference>
<dbReference type="Proteomes" id="UP000184139">
    <property type="component" value="Unassembled WGS sequence"/>
</dbReference>
<keyword evidence="8" id="KW-1185">Reference proteome</keyword>
<evidence type="ECO:0000256" key="3">
    <source>
        <dbReference type="ARBA" id="ARBA00022553"/>
    </source>
</evidence>